<organism evidence="1">
    <name type="scientific">Rhizophora mucronata</name>
    <name type="common">Asiatic mangrove</name>
    <dbReference type="NCBI Taxonomy" id="61149"/>
    <lineage>
        <taxon>Eukaryota</taxon>
        <taxon>Viridiplantae</taxon>
        <taxon>Streptophyta</taxon>
        <taxon>Embryophyta</taxon>
        <taxon>Tracheophyta</taxon>
        <taxon>Spermatophyta</taxon>
        <taxon>Magnoliopsida</taxon>
        <taxon>eudicotyledons</taxon>
        <taxon>Gunneridae</taxon>
        <taxon>Pentapetalae</taxon>
        <taxon>rosids</taxon>
        <taxon>fabids</taxon>
        <taxon>Malpighiales</taxon>
        <taxon>Rhizophoraceae</taxon>
        <taxon>Rhizophora</taxon>
    </lineage>
</organism>
<name>A0A2P2NG36_RHIMU</name>
<accession>A0A2P2NG36</accession>
<dbReference type="EMBL" id="GGEC01060964">
    <property type="protein sequence ID" value="MBX41448.1"/>
    <property type="molecule type" value="Transcribed_RNA"/>
</dbReference>
<reference evidence="1" key="1">
    <citation type="submission" date="2018-02" db="EMBL/GenBank/DDBJ databases">
        <title>Rhizophora mucronata_Transcriptome.</title>
        <authorList>
            <person name="Meera S.P."/>
            <person name="Sreeshan A."/>
            <person name="Augustine A."/>
        </authorList>
    </citation>
    <scope>NUCLEOTIDE SEQUENCE</scope>
    <source>
        <tissue evidence="1">Leaf</tissue>
    </source>
</reference>
<sequence>MNQNKPSFYCCCIMGLVPAAFKIEFEV</sequence>
<dbReference type="AlphaFoldDB" id="A0A2P2NG36"/>
<evidence type="ECO:0000313" key="1">
    <source>
        <dbReference type="EMBL" id="MBX41448.1"/>
    </source>
</evidence>
<proteinExistence type="predicted"/>
<protein>
    <submittedName>
        <fullName evidence="1">Uncharacterized protein</fullName>
    </submittedName>
</protein>